<feature type="region of interest" description="Disordered" evidence="1">
    <location>
        <begin position="168"/>
        <end position="190"/>
    </location>
</feature>
<protein>
    <submittedName>
        <fullName evidence="3">Uncharacterized protein</fullName>
    </submittedName>
</protein>
<organism evidence="3 4">
    <name type="scientific">Peronospora matthiolae</name>
    <dbReference type="NCBI Taxonomy" id="2874970"/>
    <lineage>
        <taxon>Eukaryota</taxon>
        <taxon>Sar</taxon>
        <taxon>Stramenopiles</taxon>
        <taxon>Oomycota</taxon>
        <taxon>Peronosporomycetes</taxon>
        <taxon>Peronosporales</taxon>
        <taxon>Peronosporaceae</taxon>
        <taxon>Peronospora</taxon>
    </lineage>
</organism>
<evidence type="ECO:0000313" key="4">
    <source>
        <dbReference type="Proteomes" id="UP001162060"/>
    </source>
</evidence>
<accession>A0AAV1UQB4</accession>
<reference evidence="3" key="1">
    <citation type="submission" date="2024-01" db="EMBL/GenBank/DDBJ databases">
        <authorList>
            <person name="Webb A."/>
        </authorList>
    </citation>
    <scope>NUCLEOTIDE SEQUENCE</scope>
    <source>
        <strain evidence="3">Pm1</strain>
    </source>
</reference>
<comment type="caution">
    <text evidence="3">The sequence shown here is derived from an EMBL/GenBank/DDBJ whole genome shotgun (WGS) entry which is preliminary data.</text>
</comment>
<dbReference type="Proteomes" id="UP001162060">
    <property type="component" value="Unassembled WGS sequence"/>
</dbReference>
<feature type="compositionally biased region" description="Polar residues" evidence="1">
    <location>
        <begin position="177"/>
        <end position="188"/>
    </location>
</feature>
<evidence type="ECO:0000313" key="3">
    <source>
        <dbReference type="EMBL" id="CAK7936721.1"/>
    </source>
</evidence>
<evidence type="ECO:0000256" key="1">
    <source>
        <dbReference type="SAM" id="MobiDB-lite"/>
    </source>
</evidence>
<sequence>MVCDAVGVMFPLWVQLVLSMYRHSLTSSLTRERDAVSKALDNLSRVGTPFRDGELGQVHLLVPCRDPKQLVETAGSHRYDLFIGALRASDFLSLRLPSISLGYSNGSQSLEIDSSRPSLPAKDVRTTSGCLHVVAVFAALSTADRMGARLATTRGLHQANRVARSLPLGTHRPVVHPQSTWTGANNQTDNRHAGLDIHHLTTEKSASKLPLPLIVDQPLE</sequence>
<feature type="chain" id="PRO_5043427097" evidence="2">
    <location>
        <begin position="20"/>
        <end position="220"/>
    </location>
</feature>
<feature type="signal peptide" evidence="2">
    <location>
        <begin position="1"/>
        <end position="19"/>
    </location>
</feature>
<proteinExistence type="predicted"/>
<keyword evidence="2" id="KW-0732">Signal</keyword>
<dbReference type="EMBL" id="CAKLBY020000225">
    <property type="protein sequence ID" value="CAK7936721.1"/>
    <property type="molecule type" value="Genomic_DNA"/>
</dbReference>
<gene>
    <name evidence="3" type="ORF">PM001_LOCUS21871</name>
</gene>
<dbReference type="AlphaFoldDB" id="A0AAV1UQB4"/>
<evidence type="ECO:0000256" key="2">
    <source>
        <dbReference type="SAM" id="SignalP"/>
    </source>
</evidence>
<name>A0AAV1UQB4_9STRA</name>